<sequence length="395" mass="42477">MSGKVLAVVGGGVVGLAVARHAARRGLQVVVLERNAAIGLECSSRNSEVIHAGIYYPKNSLKATLCVRGKHLLYDFCRDFHVPHQRCGKLVVATSSNQVDTLRQIQAKAQANGVHDIEIMSKAQVARLEPDVHSEGGLLSPSTGIVDSHAFMLALQGDAEAHGASFAFHCSVDSGDWNASSNEFLLRYQMDDDGATLHELPCDFVVNCAGLGAPFVANSFPYPIQFAVPTPSMFAKGNYFRLSNTVKPFRHLIYPVPESGGLGVHATLDMTGHVRFGPDVDWTGEMQYTVNASKAQEFASRIAAYWPAMAHHDLVPDYCGIRPKLGGPHDADLDFMLADASHHGMPGLVHCCGIESPGLTSSLAIADEVLARLGLTHVDRSSCSNFPNVAMMALF</sequence>
<evidence type="ECO:0000256" key="4">
    <source>
        <dbReference type="ARBA" id="ARBA00023002"/>
    </source>
</evidence>
<evidence type="ECO:0000256" key="5">
    <source>
        <dbReference type="ARBA" id="ARBA00036066"/>
    </source>
</evidence>
<dbReference type="Gene3D" id="3.30.9.10">
    <property type="entry name" value="D-Amino Acid Oxidase, subunit A, domain 2"/>
    <property type="match status" value="1"/>
</dbReference>
<evidence type="ECO:0000259" key="9">
    <source>
        <dbReference type="Pfam" id="PF01266"/>
    </source>
</evidence>
<gene>
    <name evidence="10" type="ORF">H257_02557</name>
</gene>
<evidence type="ECO:0000256" key="3">
    <source>
        <dbReference type="ARBA" id="ARBA00022827"/>
    </source>
</evidence>
<dbReference type="AlphaFoldDB" id="W4H2I7"/>
<dbReference type="EC" id="1.1.99.2" evidence="7"/>
<organism evidence="10">
    <name type="scientific">Aphanomyces astaci</name>
    <name type="common">Crayfish plague agent</name>
    <dbReference type="NCBI Taxonomy" id="112090"/>
    <lineage>
        <taxon>Eukaryota</taxon>
        <taxon>Sar</taxon>
        <taxon>Stramenopiles</taxon>
        <taxon>Oomycota</taxon>
        <taxon>Saprolegniomycetes</taxon>
        <taxon>Saprolegniales</taxon>
        <taxon>Verrucalvaceae</taxon>
        <taxon>Aphanomyces</taxon>
    </lineage>
</organism>
<dbReference type="PANTHER" id="PTHR43104:SF4">
    <property type="entry name" value="L-2-HYDROXYGLUTARATE DEHYDROGENASE, MITOCHONDRIAL"/>
    <property type="match status" value="1"/>
</dbReference>
<evidence type="ECO:0000256" key="6">
    <source>
        <dbReference type="ARBA" id="ARBA00037941"/>
    </source>
</evidence>
<dbReference type="OrthoDB" id="498204at2759"/>
<dbReference type="PANTHER" id="PTHR43104">
    <property type="entry name" value="L-2-HYDROXYGLUTARATE DEHYDROGENASE, MITOCHONDRIAL"/>
    <property type="match status" value="1"/>
</dbReference>
<dbReference type="VEuPathDB" id="FungiDB:H257_02557"/>
<comment type="catalytic activity">
    <reaction evidence="5">
        <text>(S)-2-hydroxyglutarate + A = 2-oxoglutarate + AH2</text>
        <dbReference type="Rhea" id="RHEA:21252"/>
        <dbReference type="ChEBI" id="CHEBI:13193"/>
        <dbReference type="ChEBI" id="CHEBI:16782"/>
        <dbReference type="ChEBI" id="CHEBI:16810"/>
        <dbReference type="ChEBI" id="CHEBI:17499"/>
        <dbReference type="EC" id="1.1.99.2"/>
    </reaction>
</comment>
<dbReference type="SUPFAM" id="SSF51905">
    <property type="entry name" value="FAD/NAD(P)-binding domain"/>
    <property type="match status" value="1"/>
</dbReference>
<dbReference type="InterPro" id="IPR006076">
    <property type="entry name" value="FAD-dep_OxRdtase"/>
</dbReference>
<dbReference type="GeneID" id="20804553"/>
<keyword evidence="4" id="KW-0560">Oxidoreductase</keyword>
<dbReference type="Gene3D" id="3.50.50.60">
    <property type="entry name" value="FAD/NAD(P)-binding domain"/>
    <property type="match status" value="1"/>
</dbReference>
<evidence type="ECO:0000313" key="10">
    <source>
        <dbReference type="EMBL" id="ETV86072.1"/>
    </source>
</evidence>
<name>W4H2I7_APHAT</name>
<evidence type="ECO:0000256" key="2">
    <source>
        <dbReference type="ARBA" id="ARBA00022630"/>
    </source>
</evidence>
<protein>
    <recommendedName>
        <fullName evidence="8">L-2-hydroxyglutarate dehydrogenase, mitochondrial</fullName>
        <ecNumber evidence="7">1.1.99.2</ecNumber>
    </recommendedName>
</protein>
<dbReference type="Pfam" id="PF01266">
    <property type="entry name" value="DAO"/>
    <property type="match status" value="1"/>
</dbReference>
<accession>W4H2I7</accession>
<evidence type="ECO:0000256" key="8">
    <source>
        <dbReference type="ARBA" id="ARBA00041137"/>
    </source>
</evidence>
<dbReference type="InterPro" id="IPR036188">
    <property type="entry name" value="FAD/NAD-bd_sf"/>
</dbReference>
<feature type="domain" description="FAD dependent oxidoreductase" evidence="9">
    <location>
        <begin position="7"/>
        <end position="369"/>
    </location>
</feature>
<evidence type="ECO:0000256" key="1">
    <source>
        <dbReference type="ARBA" id="ARBA00001974"/>
    </source>
</evidence>
<dbReference type="RefSeq" id="XP_009824544.1">
    <property type="nucleotide sequence ID" value="XM_009826242.1"/>
</dbReference>
<evidence type="ECO:0000256" key="7">
    <source>
        <dbReference type="ARBA" id="ARBA00038878"/>
    </source>
</evidence>
<keyword evidence="2" id="KW-0285">Flavoprotein</keyword>
<dbReference type="STRING" id="112090.W4H2I7"/>
<dbReference type="GO" id="GO:0047545">
    <property type="term" value="F:(S)-2-hydroxyglutarate dehydrogenase activity"/>
    <property type="evidence" value="ECO:0007669"/>
    <property type="project" value="UniProtKB-EC"/>
</dbReference>
<dbReference type="EMBL" id="KI913117">
    <property type="protein sequence ID" value="ETV86072.1"/>
    <property type="molecule type" value="Genomic_DNA"/>
</dbReference>
<proteinExistence type="inferred from homology"/>
<comment type="similarity">
    <text evidence="6">Belongs to the L2HGDH family.</text>
</comment>
<reference evidence="10" key="1">
    <citation type="submission" date="2013-12" db="EMBL/GenBank/DDBJ databases">
        <title>The Genome Sequence of Aphanomyces astaci APO3.</title>
        <authorList>
            <consortium name="The Broad Institute Genomics Platform"/>
            <person name="Russ C."/>
            <person name="Tyler B."/>
            <person name="van West P."/>
            <person name="Dieguez-Uribeondo J."/>
            <person name="Young S.K."/>
            <person name="Zeng Q."/>
            <person name="Gargeya S."/>
            <person name="Fitzgerald M."/>
            <person name="Abouelleil A."/>
            <person name="Alvarado L."/>
            <person name="Chapman S.B."/>
            <person name="Gainer-Dewar J."/>
            <person name="Goldberg J."/>
            <person name="Griggs A."/>
            <person name="Gujja S."/>
            <person name="Hansen M."/>
            <person name="Howarth C."/>
            <person name="Imamovic A."/>
            <person name="Ireland A."/>
            <person name="Larimer J."/>
            <person name="McCowan C."/>
            <person name="Murphy C."/>
            <person name="Pearson M."/>
            <person name="Poon T.W."/>
            <person name="Priest M."/>
            <person name="Roberts A."/>
            <person name="Saif S."/>
            <person name="Shea T."/>
            <person name="Sykes S."/>
            <person name="Wortman J."/>
            <person name="Nusbaum C."/>
            <person name="Birren B."/>
        </authorList>
    </citation>
    <scope>NUCLEOTIDE SEQUENCE [LARGE SCALE GENOMIC DNA]</scope>
    <source>
        <strain evidence="10">APO3</strain>
    </source>
</reference>
<keyword evidence="3" id="KW-0274">FAD</keyword>
<comment type="cofactor">
    <cofactor evidence="1">
        <name>FAD</name>
        <dbReference type="ChEBI" id="CHEBI:57692"/>
    </cofactor>
</comment>